<dbReference type="AlphaFoldDB" id="A0A8X6MXR9"/>
<accession>A0A8X6MXR9</accession>
<gene>
    <name evidence="1" type="ORF">NPIL_631391</name>
</gene>
<evidence type="ECO:0000313" key="1">
    <source>
        <dbReference type="EMBL" id="GFS83039.1"/>
    </source>
</evidence>
<protein>
    <submittedName>
        <fullName evidence="1">Uncharacterized protein</fullName>
    </submittedName>
</protein>
<proteinExistence type="predicted"/>
<keyword evidence="2" id="KW-1185">Reference proteome</keyword>
<name>A0A8X6MXR9_NEPPI</name>
<dbReference type="EMBL" id="BMAW01051882">
    <property type="protein sequence ID" value="GFS83039.1"/>
    <property type="molecule type" value="Genomic_DNA"/>
</dbReference>
<sequence>MRCALVRRWHLRRHYLPPWSGYYGGVHHAARCILLARAGGQNCCCRARLDTPTWFCAAAARTYCRLKSAAVRKTIQFTTNHAHWFGTVLHYQFTTRGNAPWRVLYPYTTAPRCCCAAHAQDHLVMVLCATTCVHYRFVDVAASVRWHARIWLLPVLPRQHCRAARTAPCTRTKNCGTLYAGVLRTRDDRLDGMVCSSGSILRGTSPIRVLRTVLLAGYCCPHLVQRRFKHHYLCFARMRVRAFSVATYGGGLALLPRTPLSGGSASALPAAGLHAGWIFTSRLWINRACCRELNVPAAARCRFYPICLPSSCAAPGWQRVVHLSAQRCLRSSTRTTGGTCLRAQRRAFPKTSHGSLVGSSFYALKTRRTWFALAGFL</sequence>
<dbReference type="Proteomes" id="UP000887013">
    <property type="component" value="Unassembled WGS sequence"/>
</dbReference>
<reference evidence="1" key="1">
    <citation type="submission" date="2020-08" db="EMBL/GenBank/DDBJ databases">
        <title>Multicomponent nature underlies the extraordinary mechanical properties of spider dragline silk.</title>
        <authorList>
            <person name="Kono N."/>
            <person name="Nakamura H."/>
            <person name="Mori M."/>
            <person name="Yoshida Y."/>
            <person name="Ohtoshi R."/>
            <person name="Malay A.D."/>
            <person name="Moran D.A.P."/>
            <person name="Tomita M."/>
            <person name="Numata K."/>
            <person name="Arakawa K."/>
        </authorList>
    </citation>
    <scope>NUCLEOTIDE SEQUENCE</scope>
</reference>
<comment type="caution">
    <text evidence="1">The sequence shown here is derived from an EMBL/GenBank/DDBJ whole genome shotgun (WGS) entry which is preliminary data.</text>
</comment>
<organism evidence="1 2">
    <name type="scientific">Nephila pilipes</name>
    <name type="common">Giant wood spider</name>
    <name type="synonym">Nephila maculata</name>
    <dbReference type="NCBI Taxonomy" id="299642"/>
    <lineage>
        <taxon>Eukaryota</taxon>
        <taxon>Metazoa</taxon>
        <taxon>Ecdysozoa</taxon>
        <taxon>Arthropoda</taxon>
        <taxon>Chelicerata</taxon>
        <taxon>Arachnida</taxon>
        <taxon>Araneae</taxon>
        <taxon>Araneomorphae</taxon>
        <taxon>Entelegynae</taxon>
        <taxon>Araneoidea</taxon>
        <taxon>Nephilidae</taxon>
        <taxon>Nephila</taxon>
    </lineage>
</organism>
<evidence type="ECO:0000313" key="2">
    <source>
        <dbReference type="Proteomes" id="UP000887013"/>
    </source>
</evidence>